<dbReference type="WBParaSite" id="EVEC_0000978401-mRNA-1">
    <property type="protein sequence ID" value="EVEC_0000978401-mRNA-1"/>
    <property type="gene ID" value="EVEC_0000978401"/>
</dbReference>
<dbReference type="OrthoDB" id="5855624at2759"/>
<keyword evidence="1" id="KW-1133">Transmembrane helix</keyword>
<sequence length="471" mass="51452">MNLVNGQYQNEAVGSGPTNSLNGYGGYFLSSTAASPNVSSRGNVIVAVRLSAYQNWQHRLAEDGLYCKCLRNCERFNTGIPQCKLLFVVTLGALDGSADSLASNVYVLNTDTGRISASDDQTLTQNVFRSEMLMRLNSRPMPVENDLLGMVDYRVTNVAFALRVIKVYVYHIGKVLDGNGGTKKEEAVALANIFTVIVPETVTLAAQTANVTDASGASRLKFASRNLSNAPYKYHYSLSLSYSVRCSGTLLGSNCDLVCNRSQTDNTFALCRSNTTGYLSLCRYSTQDQLSSCQSCPWGFRDELYCRDAEGGVLKPHTAQLVPTSFRTATIVLSCIAAILLLLLLMVTVYACIAAKRRRADEEDAPGHNYHSSLRAEGNANRPLLQFIFDKRSSLPFLTKTHSTYSCALRLQPIFAWLHRSSLRCTVLESSLRKTNYIPPAHAGGASSINDTLNSSFASSVPMPPSREADV</sequence>
<reference evidence="2 3" key="2">
    <citation type="submission" date="2018-10" db="EMBL/GenBank/DDBJ databases">
        <authorList>
            <consortium name="Pathogen Informatics"/>
        </authorList>
    </citation>
    <scope>NUCLEOTIDE SEQUENCE [LARGE SCALE GENOMIC DNA]</scope>
</reference>
<evidence type="ECO:0000313" key="4">
    <source>
        <dbReference type="WBParaSite" id="EVEC_0000978401-mRNA-1"/>
    </source>
</evidence>
<protein>
    <submittedName>
        <fullName evidence="4">CA domain-containing protein</fullName>
    </submittedName>
</protein>
<keyword evidence="1" id="KW-0472">Membrane</keyword>
<accession>A0A0N4VG88</accession>
<evidence type="ECO:0000313" key="2">
    <source>
        <dbReference type="EMBL" id="VDD94430.1"/>
    </source>
</evidence>
<organism evidence="4">
    <name type="scientific">Enterobius vermicularis</name>
    <name type="common">Human pinworm</name>
    <dbReference type="NCBI Taxonomy" id="51028"/>
    <lineage>
        <taxon>Eukaryota</taxon>
        <taxon>Metazoa</taxon>
        <taxon>Ecdysozoa</taxon>
        <taxon>Nematoda</taxon>
        <taxon>Chromadorea</taxon>
        <taxon>Rhabditida</taxon>
        <taxon>Spirurina</taxon>
        <taxon>Oxyuridomorpha</taxon>
        <taxon>Oxyuroidea</taxon>
        <taxon>Oxyuridae</taxon>
        <taxon>Enterobius</taxon>
    </lineage>
</organism>
<proteinExistence type="predicted"/>
<keyword evidence="3" id="KW-1185">Reference proteome</keyword>
<dbReference type="Proteomes" id="UP000274131">
    <property type="component" value="Unassembled WGS sequence"/>
</dbReference>
<keyword evidence="1" id="KW-0812">Transmembrane</keyword>
<name>A0A0N4VG88_ENTVE</name>
<feature type="transmembrane region" description="Helical" evidence="1">
    <location>
        <begin position="331"/>
        <end position="353"/>
    </location>
</feature>
<gene>
    <name evidence="2" type="ORF">EVEC_LOCUS9181</name>
</gene>
<evidence type="ECO:0000256" key="1">
    <source>
        <dbReference type="SAM" id="Phobius"/>
    </source>
</evidence>
<dbReference type="EMBL" id="UXUI01009869">
    <property type="protein sequence ID" value="VDD94430.1"/>
    <property type="molecule type" value="Genomic_DNA"/>
</dbReference>
<reference evidence="4" key="1">
    <citation type="submission" date="2017-02" db="UniProtKB">
        <authorList>
            <consortium name="WormBaseParasite"/>
        </authorList>
    </citation>
    <scope>IDENTIFICATION</scope>
</reference>
<dbReference type="AlphaFoldDB" id="A0A0N4VG88"/>
<evidence type="ECO:0000313" key="3">
    <source>
        <dbReference type="Proteomes" id="UP000274131"/>
    </source>
</evidence>